<keyword evidence="5" id="KW-0812">Transmembrane</keyword>
<evidence type="ECO:0000256" key="6">
    <source>
        <dbReference type="SAM" id="SignalP"/>
    </source>
</evidence>
<dbReference type="GeneTree" id="ENSGT00940000173056"/>
<keyword evidence="3" id="KW-0393">Immunoglobulin domain</keyword>
<dbReference type="InterPro" id="IPR003599">
    <property type="entry name" value="Ig_sub"/>
</dbReference>
<dbReference type="Proteomes" id="UP000265160">
    <property type="component" value="LG5"/>
</dbReference>
<dbReference type="PROSITE" id="PS50835">
    <property type="entry name" value="IG_LIKE"/>
    <property type="match status" value="2"/>
</dbReference>
<dbReference type="RefSeq" id="XP_004559067.1">
    <property type="nucleotide sequence ID" value="XM_004559010.2"/>
</dbReference>
<protein>
    <submittedName>
        <fullName evidence="8">Butyrophilin subfamily 3 member A2</fullName>
    </submittedName>
</protein>
<name>A0A3P9BST0_9CICH</name>
<dbReference type="InterPro" id="IPR053896">
    <property type="entry name" value="BTN3A2-like_Ig-C"/>
</dbReference>
<dbReference type="PANTHER" id="PTHR24100">
    <property type="entry name" value="BUTYROPHILIN"/>
    <property type="match status" value="1"/>
</dbReference>
<dbReference type="SMART" id="SM00409">
    <property type="entry name" value="IG"/>
    <property type="match status" value="1"/>
</dbReference>
<dbReference type="InterPro" id="IPR013783">
    <property type="entry name" value="Ig-like_fold"/>
</dbReference>
<sequence length="412" mass="45175">MKRFAALILIVTTSLTVPTLTKVIVEEGSAAVLPCALSSKQDITNVLFDWKKGHQEVFMYDAGVHYNNGRPGQDGQFKGRVSHLEEELKHGNASIRINNTRVSDSGNYVCLFPRLNPPRTFSVQLIVSPSYMDRLAENILGASMTPYTAILNVTEDGVTLRCEVPGVFPKPKLEWQDSNGNVLPAEEPQVSEKRGRYYVSLRSTVSRTTTNLFVCVARQEDIHHQTKAEIYVPEKIFEECKVSDQISVHGWSVVLGILIGAVGTLLTIGAIGTCQRDRCGPYTTVLSPSTRSKCGETVDQSGPNNRDTPTPGPTEHTTHLSDTQRSTERGPSDSFQREPQTAEPVSLSQCGETSDKGATNGRAVHETNTNITQKSAGKLKHLKTQEKPGAERAKEIGSNGEIKLDVELDSRD</sequence>
<feature type="compositionally biased region" description="Basic and acidic residues" evidence="4">
    <location>
        <begin position="383"/>
        <end position="395"/>
    </location>
</feature>
<feature type="domain" description="Ig-like" evidence="7">
    <location>
        <begin position="18"/>
        <end position="122"/>
    </location>
</feature>
<comment type="subcellular location">
    <subcellularLocation>
        <location evidence="1">Membrane</location>
    </subcellularLocation>
</comment>
<dbReference type="InterPro" id="IPR050504">
    <property type="entry name" value="IgSF_BTN/MOG"/>
</dbReference>
<feature type="transmembrane region" description="Helical" evidence="5">
    <location>
        <begin position="250"/>
        <end position="271"/>
    </location>
</feature>
<evidence type="ECO:0000256" key="5">
    <source>
        <dbReference type="SAM" id="Phobius"/>
    </source>
</evidence>
<dbReference type="SUPFAM" id="SSF48726">
    <property type="entry name" value="Immunoglobulin"/>
    <property type="match status" value="2"/>
</dbReference>
<dbReference type="GO" id="GO:0001817">
    <property type="term" value="P:regulation of cytokine production"/>
    <property type="evidence" value="ECO:0007669"/>
    <property type="project" value="TreeGrafter"/>
</dbReference>
<evidence type="ECO:0000259" key="7">
    <source>
        <dbReference type="PROSITE" id="PS50835"/>
    </source>
</evidence>
<feature type="region of interest" description="Disordered" evidence="4">
    <location>
        <begin position="285"/>
        <end position="398"/>
    </location>
</feature>
<dbReference type="GO" id="GO:0050852">
    <property type="term" value="P:T cell receptor signaling pathway"/>
    <property type="evidence" value="ECO:0007669"/>
    <property type="project" value="TreeGrafter"/>
</dbReference>
<dbReference type="Pfam" id="PF22705">
    <property type="entry name" value="C2-set_3"/>
    <property type="match status" value="1"/>
</dbReference>
<evidence type="ECO:0000313" key="8">
    <source>
        <dbReference type="Ensembl" id="ENSMZEP00005013005.1"/>
    </source>
</evidence>
<organism evidence="8 9">
    <name type="scientific">Maylandia zebra</name>
    <name type="common">zebra mbuna</name>
    <dbReference type="NCBI Taxonomy" id="106582"/>
    <lineage>
        <taxon>Eukaryota</taxon>
        <taxon>Metazoa</taxon>
        <taxon>Chordata</taxon>
        <taxon>Craniata</taxon>
        <taxon>Vertebrata</taxon>
        <taxon>Euteleostomi</taxon>
        <taxon>Actinopterygii</taxon>
        <taxon>Neopterygii</taxon>
        <taxon>Teleostei</taxon>
        <taxon>Neoteleostei</taxon>
        <taxon>Acanthomorphata</taxon>
        <taxon>Ovalentaria</taxon>
        <taxon>Cichlomorphae</taxon>
        <taxon>Cichliformes</taxon>
        <taxon>Cichlidae</taxon>
        <taxon>African cichlids</taxon>
        <taxon>Pseudocrenilabrinae</taxon>
        <taxon>Haplochromini</taxon>
        <taxon>Maylandia</taxon>
        <taxon>Maylandia zebra complex</taxon>
    </lineage>
</organism>
<keyword evidence="2 5" id="KW-0472">Membrane</keyword>
<feature type="compositionally biased region" description="Polar residues" evidence="4">
    <location>
        <begin position="285"/>
        <end position="307"/>
    </location>
</feature>
<feature type="chain" id="PRO_5018088694" evidence="6">
    <location>
        <begin position="22"/>
        <end position="412"/>
    </location>
</feature>
<dbReference type="GeneID" id="101477202"/>
<reference evidence="8" key="3">
    <citation type="submission" date="2025-09" db="UniProtKB">
        <authorList>
            <consortium name="Ensembl"/>
        </authorList>
    </citation>
    <scope>IDENTIFICATION</scope>
</reference>
<dbReference type="Ensembl" id="ENSMZET00005013454.1">
    <property type="protein sequence ID" value="ENSMZEP00005013005.1"/>
    <property type="gene ID" value="ENSMZEG00005009772.1"/>
</dbReference>
<feature type="compositionally biased region" description="Polar residues" evidence="4">
    <location>
        <begin position="366"/>
        <end position="375"/>
    </location>
</feature>
<proteinExistence type="predicted"/>
<feature type="signal peptide" evidence="6">
    <location>
        <begin position="1"/>
        <end position="21"/>
    </location>
</feature>
<evidence type="ECO:0000313" key="9">
    <source>
        <dbReference type="Proteomes" id="UP000265160"/>
    </source>
</evidence>
<keyword evidence="9" id="KW-1185">Reference proteome</keyword>
<dbReference type="Gene3D" id="2.60.40.10">
    <property type="entry name" value="Immunoglobulins"/>
    <property type="match status" value="2"/>
</dbReference>
<keyword evidence="6" id="KW-0732">Signal</keyword>
<dbReference type="KEGG" id="mze:101477202"/>
<dbReference type="Pfam" id="PF07686">
    <property type="entry name" value="V-set"/>
    <property type="match status" value="1"/>
</dbReference>
<dbReference type="SMART" id="SM00406">
    <property type="entry name" value="IGv"/>
    <property type="match status" value="1"/>
</dbReference>
<dbReference type="PANTHER" id="PTHR24100:SF151">
    <property type="entry name" value="ICOS LIGAND"/>
    <property type="match status" value="1"/>
</dbReference>
<dbReference type="InterPro" id="IPR007110">
    <property type="entry name" value="Ig-like_dom"/>
</dbReference>
<evidence type="ECO:0000256" key="3">
    <source>
        <dbReference type="ARBA" id="ARBA00023319"/>
    </source>
</evidence>
<dbReference type="GO" id="GO:0005102">
    <property type="term" value="F:signaling receptor binding"/>
    <property type="evidence" value="ECO:0007669"/>
    <property type="project" value="TreeGrafter"/>
</dbReference>
<dbReference type="GO" id="GO:0009897">
    <property type="term" value="C:external side of plasma membrane"/>
    <property type="evidence" value="ECO:0007669"/>
    <property type="project" value="TreeGrafter"/>
</dbReference>
<dbReference type="InterPro" id="IPR036179">
    <property type="entry name" value="Ig-like_dom_sf"/>
</dbReference>
<reference evidence="8 9" key="1">
    <citation type="journal article" date="2014" name="Nature">
        <title>The genomic substrate for adaptive radiation in African cichlid fish.</title>
        <authorList>
            <person name="Brawand D."/>
            <person name="Wagner C.E."/>
            <person name="Li Y.I."/>
            <person name="Malinsky M."/>
            <person name="Keller I."/>
            <person name="Fan S."/>
            <person name="Simakov O."/>
            <person name="Ng A.Y."/>
            <person name="Lim Z.W."/>
            <person name="Bezault E."/>
            <person name="Turner-Maier J."/>
            <person name="Johnson J."/>
            <person name="Alcazar R."/>
            <person name="Noh H.J."/>
            <person name="Russell P."/>
            <person name="Aken B."/>
            <person name="Alfoldi J."/>
            <person name="Amemiya C."/>
            <person name="Azzouzi N."/>
            <person name="Baroiller J.F."/>
            <person name="Barloy-Hubler F."/>
            <person name="Berlin A."/>
            <person name="Bloomquist R."/>
            <person name="Carleton K.L."/>
            <person name="Conte M.A."/>
            <person name="D'Cotta H."/>
            <person name="Eshel O."/>
            <person name="Gaffney L."/>
            <person name="Galibert F."/>
            <person name="Gante H.F."/>
            <person name="Gnerre S."/>
            <person name="Greuter L."/>
            <person name="Guyon R."/>
            <person name="Haddad N.S."/>
            <person name="Haerty W."/>
            <person name="Harris R.M."/>
            <person name="Hofmann H.A."/>
            <person name="Hourlier T."/>
            <person name="Hulata G."/>
            <person name="Jaffe D.B."/>
            <person name="Lara M."/>
            <person name="Lee A.P."/>
            <person name="MacCallum I."/>
            <person name="Mwaiko S."/>
            <person name="Nikaido M."/>
            <person name="Nishihara H."/>
            <person name="Ozouf-Costaz C."/>
            <person name="Penman D.J."/>
            <person name="Przybylski D."/>
            <person name="Rakotomanga M."/>
            <person name="Renn S.C.P."/>
            <person name="Ribeiro F.J."/>
            <person name="Ron M."/>
            <person name="Salzburger W."/>
            <person name="Sanchez-Pulido L."/>
            <person name="Santos M.E."/>
            <person name="Searle S."/>
            <person name="Sharpe T."/>
            <person name="Swofford R."/>
            <person name="Tan F.J."/>
            <person name="Williams L."/>
            <person name="Young S."/>
            <person name="Yin S."/>
            <person name="Okada N."/>
            <person name="Kocher T.D."/>
            <person name="Miska E.A."/>
            <person name="Lander E.S."/>
            <person name="Venkatesh B."/>
            <person name="Fernald R.D."/>
            <person name="Meyer A."/>
            <person name="Ponting C.P."/>
            <person name="Streelman J.T."/>
            <person name="Lindblad-Toh K."/>
            <person name="Seehausen O."/>
            <person name="Di Palma F."/>
        </authorList>
    </citation>
    <scope>NUCLEOTIDE SEQUENCE</scope>
</reference>
<evidence type="ECO:0000256" key="2">
    <source>
        <dbReference type="ARBA" id="ARBA00023136"/>
    </source>
</evidence>
<evidence type="ECO:0000256" key="4">
    <source>
        <dbReference type="SAM" id="MobiDB-lite"/>
    </source>
</evidence>
<accession>A0A3P9BST0</accession>
<keyword evidence="5" id="KW-1133">Transmembrane helix</keyword>
<dbReference type="AlphaFoldDB" id="A0A3P9BST0"/>
<dbReference type="InterPro" id="IPR013106">
    <property type="entry name" value="Ig_V-set"/>
</dbReference>
<evidence type="ECO:0000256" key="1">
    <source>
        <dbReference type="ARBA" id="ARBA00004370"/>
    </source>
</evidence>
<feature type="domain" description="Ig-like" evidence="7">
    <location>
        <begin position="146"/>
        <end position="231"/>
    </location>
</feature>
<reference evidence="8" key="2">
    <citation type="submission" date="2025-08" db="UniProtKB">
        <authorList>
            <consortium name="Ensembl"/>
        </authorList>
    </citation>
    <scope>IDENTIFICATION</scope>
</reference>